<dbReference type="InterPro" id="IPR025991">
    <property type="entry name" value="Chemoreceptor_zinc-bind_dom"/>
</dbReference>
<organism evidence="2">
    <name type="scientific">hydrothermal vent metagenome</name>
    <dbReference type="NCBI Taxonomy" id="652676"/>
    <lineage>
        <taxon>unclassified sequences</taxon>
        <taxon>metagenomes</taxon>
        <taxon>ecological metagenomes</taxon>
    </lineage>
</organism>
<dbReference type="Pfam" id="PF13682">
    <property type="entry name" value="CZB"/>
    <property type="match status" value="1"/>
</dbReference>
<accession>A0A1W1BQ79</accession>
<dbReference type="Gene3D" id="1.20.120.30">
    <property type="entry name" value="Aspartate receptor, ligand-binding domain"/>
    <property type="match status" value="1"/>
</dbReference>
<name>A0A1W1BQ79_9ZZZZ</name>
<evidence type="ECO:0000313" key="2">
    <source>
        <dbReference type="EMBL" id="SFV55699.1"/>
    </source>
</evidence>
<protein>
    <submittedName>
        <fullName evidence="2">Methyl-accepting chemotaxis protein</fullName>
    </submittedName>
</protein>
<reference evidence="2" key="1">
    <citation type="submission" date="2016-10" db="EMBL/GenBank/DDBJ databases">
        <authorList>
            <person name="de Groot N.N."/>
        </authorList>
    </citation>
    <scope>NUCLEOTIDE SEQUENCE</scope>
</reference>
<proteinExistence type="predicted"/>
<sequence>MTKAETLEAIEKAKAAHISQMDKMKAAFRGTTIENPTSVSKMHCTFGKWLYGENNDFIKTILGAHFYEQLDHEHEAWHAEYSKIHALLFEAKKEGFFAKVFSSKKPDTLAIDKAKTYYVEMEMITKQLLTTLDKSIRRIGAMDPSKFS</sequence>
<evidence type="ECO:0000259" key="1">
    <source>
        <dbReference type="Pfam" id="PF13682"/>
    </source>
</evidence>
<gene>
    <name evidence="2" type="ORF">MNB_SM-5-225</name>
</gene>
<dbReference type="AlphaFoldDB" id="A0A1W1BQ79"/>
<feature type="domain" description="Chemoreceptor zinc-binding" evidence="1">
    <location>
        <begin position="17"/>
        <end position="83"/>
    </location>
</feature>
<dbReference type="EMBL" id="FPHH01000033">
    <property type="protein sequence ID" value="SFV55699.1"/>
    <property type="molecule type" value="Genomic_DNA"/>
</dbReference>